<name>A0A7S2XH63_9EUKA</name>
<dbReference type="Gene3D" id="2.60.120.920">
    <property type="match status" value="1"/>
</dbReference>
<proteinExistence type="predicted"/>
<sequence>MAAGSDDTRFEEIWSKNWSEGTTTKLLDLRLPGILAKTIIEYSAPRWKYCSNPKGFRLVGEQAEKLRRSEDSVFYEEPLSKGVWEISVRLDALGEPASDSSDSDTDFWTHVGFSPEGEGVRGSPNLNVVGWSRGSVSLFQSGTYYTNRMVLKDNSRLTEVGYGCGDVVTARVDFEKRILSFAINSIWDSCQHPLWPQPAPCLWFGVTMSAPGQSAEIVRIARSL</sequence>
<dbReference type="EMBL" id="HBHP01033014">
    <property type="protein sequence ID" value="CAD9776315.1"/>
    <property type="molecule type" value="Transcribed_RNA"/>
</dbReference>
<protein>
    <recommendedName>
        <fullName evidence="2">B30.2/SPRY domain-containing protein</fullName>
    </recommendedName>
</protein>
<accession>A0A7S2XH63</accession>
<organism evidence="1">
    <name type="scientific">Lotharella oceanica</name>
    <dbReference type="NCBI Taxonomy" id="641309"/>
    <lineage>
        <taxon>Eukaryota</taxon>
        <taxon>Sar</taxon>
        <taxon>Rhizaria</taxon>
        <taxon>Cercozoa</taxon>
        <taxon>Chlorarachniophyceae</taxon>
        <taxon>Lotharella</taxon>
    </lineage>
</organism>
<dbReference type="AlphaFoldDB" id="A0A7S2XH63"/>
<dbReference type="InterPro" id="IPR043136">
    <property type="entry name" value="B30.2/SPRY_sf"/>
</dbReference>
<gene>
    <name evidence="1" type="ORF">LSP00402_LOCUS20320</name>
</gene>
<evidence type="ECO:0008006" key="2">
    <source>
        <dbReference type="Google" id="ProtNLM"/>
    </source>
</evidence>
<reference evidence="1" key="1">
    <citation type="submission" date="2021-01" db="EMBL/GenBank/DDBJ databases">
        <authorList>
            <person name="Corre E."/>
            <person name="Pelletier E."/>
            <person name="Niang G."/>
            <person name="Scheremetjew M."/>
            <person name="Finn R."/>
            <person name="Kale V."/>
            <person name="Holt S."/>
            <person name="Cochrane G."/>
            <person name="Meng A."/>
            <person name="Brown T."/>
            <person name="Cohen L."/>
        </authorList>
    </citation>
    <scope>NUCLEOTIDE SEQUENCE</scope>
    <source>
        <strain evidence="1">CCMP622</strain>
    </source>
</reference>
<evidence type="ECO:0000313" key="1">
    <source>
        <dbReference type="EMBL" id="CAD9776315.1"/>
    </source>
</evidence>